<dbReference type="Proteomes" id="UP000318661">
    <property type="component" value="Unassembled WGS sequence"/>
</dbReference>
<comment type="caution">
    <text evidence="3">The sequence shown here is derived from an EMBL/GenBank/DDBJ whole genome shotgun (WGS) entry which is preliminary data.</text>
</comment>
<dbReference type="InterPro" id="IPR035168">
    <property type="entry name" value="DUF5317"/>
</dbReference>
<dbReference type="EMBL" id="VBAI01000120">
    <property type="protein sequence ID" value="TMJ10326.1"/>
    <property type="molecule type" value="Genomic_DNA"/>
</dbReference>
<proteinExistence type="predicted"/>
<feature type="transmembrane region" description="Helical" evidence="1">
    <location>
        <begin position="54"/>
        <end position="76"/>
    </location>
</feature>
<evidence type="ECO:0000313" key="4">
    <source>
        <dbReference type="Proteomes" id="UP000315217"/>
    </source>
</evidence>
<sequence length="186" mass="20114">MLLFGVLILALLAGLLRRGRLDVLSQHRWRLPALPFLGLGVQIVAFLPNEGASLLARTFASTLHVMSYLLLLAFIWANRRTAWIWLIGLGLAANAIAIGVNGGFMPVAPSALEGMGTSEVAATGVYNNSVLMTGETRMTMLSDVLRTPDWFPLRRAFSMGDILVAAGAVVLVQRLMRDSPALGENR</sequence>
<organism evidence="3 4">
    <name type="scientific">Candidatus Segetimicrobium genomatis</name>
    <dbReference type="NCBI Taxonomy" id="2569760"/>
    <lineage>
        <taxon>Bacteria</taxon>
        <taxon>Bacillati</taxon>
        <taxon>Candidatus Sysuimicrobiota</taxon>
        <taxon>Candidatus Sysuimicrobiia</taxon>
        <taxon>Candidatus Sysuimicrobiales</taxon>
        <taxon>Candidatus Segetimicrobiaceae</taxon>
        <taxon>Candidatus Segetimicrobium</taxon>
    </lineage>
</organism>
<evidence type="ECO:0008006" key="6">
    <source>
        <dbReference type="Google" id="ProtNLM"/>
    </source>
</evidence>
<feature type="transmembrane region" description="Helical" evidence="1">
    <location>
        <begin position="156"/>
        <end position="176"/>
    </location>
</feature>
<keyword evidence="1" id="KW-1133">Transmembrane helix</keyword>
<evidence type="ECO:0000313" key="5">
    <source>
        <dbReference type="Proteomes" id="UP000318661"/>
    </source>
</evidence>
<feature type="transmembrane region" description="Helical" evidence="1">
    <location>
        <begin position="82"/>
        <end position="100"/>
    </location>
</feature>
<dbReference type="EMBL" id="VBAJ01000307">
    <property type="protein sequence ID" value="TMJ02302.1"/>
    <property type="molecule type" value="Genomic_DNA"/>
</dbReference>
<accession>A0A537LQQ5</accession>
<dbReference type="AlphaFoldDB" id="A0A537LQQ5"/>
<gene>
    <name evidence="3" type="ORF">E6G98_07740</name>
    <name evidence="2" type="ORF">E6G99_12295</name>
</gene>
<evidence type="ECO:0000256" key="1">
    <source>
        <dbReference type="SAM" id="Phobius"/>
    </source>
</evidence>
<evidence type="ECO:0000313" key="3">
    <source>
        <dbReference type="EMBL" id="TMJ10326.1"/>
    </source>
</evidence>
<dbReference type="Proteomes" id="UP000315217">
    <property type="component" value="Unassembled WGS sequence"/>
</dbReference>
<keyword evidence="1" id="KW-0472">Membrane</keyword>
<reference evidence="4 5" key="1">
    <citation type="journal article" date="2019" name="Nat. Microbiol.">
        <title>Mediterranean grassland soil C-N compound turnover is dependent on rainfall and depth, and is mediated by genomically divergent microorganisms.</title>
        <authorList>
            <person name="Diamond S."/>
            <person name="Andeer P.F."/>
            <person name="Li Z."/>
            <person name="Crits-Christoph A."/>
            <person name="Burstein D."/>
            <person name="Anantharaman K."/>
            <person name="Lane K.R."/>
            <person name="Thomas B.C."/>
            <person name="Pan C."/>
            <person name="Northen T.R."/>
            <person name="Banfield J.F."/>
        </authorList>
    </citation>
    <scope>NUCLEOTIDE SEQUENCE [LARGE SCALE GENOMIC DNA]</scope>
    <source>
        <strain evidence="3">NP_1</strain>
        <strain evidence="2">NP_2</strain>
    </source>
</reference>
<keyword evidence="1" id="KW-0812">Transmembrane</keyword>
<protein>
    <recommendedName>
        <fullName evidence="6">DUF5317 domain-containing protein</fullName>
    </recommendedName>
</protein>
<dbReference type="Pfam" id="PF17248">
    <property type="entry name" value="DUF5317"/>
    <property type="match status" value="1"/>
</dbReference>
<name>A0A537LQQ5_9BACT</name>
<evidence type="ECO:0000313" key="2">
    <source>
        <dbReference type="EMBL" id="TMJ02302.1"/>
    </source>
</evidence>